<proteinExistence type="predicted"/>
<dbReference type="InterPro" id="IPR013320">
    <property type="entry name" value="ConA-like_dom_sf"/>
</dbReference>
<gene>
    <name evidence="1" type="ORF">S06H3_26014</name>
</gene>
<evidence type="ECO:0000313" key="1">
    <source>
        <dbReference type="EMBL" id="GAI25800.1"/>
    </source>
</evidence>
<dbReference type="SUPFAM" id="SSF49899">
    <property type="entry name" value="Concanavalin A-like lectins/glucanases"/>
    <property type="match status" value="1"/>
</dbReference>
<name>X1NG64_9ZZZZ</name>
<accession>X1NG64</accession>
<feature type="non-terminal residue" evidence="1">
    <location>
        <position position="1"/>
    </location>
</feature>
<comment type="caution">
    <text evidence="1">The sequence shown here is derived from an EMBL/GenBank/DDBJ whole genome shotgun (WGS) entry which is preliminary data.</text>
</comment>
<protein>
    <submittedName>
        <fullName evidence="1">Uncharacterized protein</fullName>
    </submittedName>
</protein>
<feature type="non-terminal residue" evidence="1">
    <location>
        <position position="297"/>
    </location>
</feature>
<dbReference type="EMBL" id="BARV01015010">
    <property type="protein sequence ID" value="GAI25800.1"/>
    <property type="molecule type" value="Genomic_DNA"/>
</dbReference>
<dbReference type="Gene3D" id="2.60.120.200">
    <property type="match status" value="1"/>
</dbReference>
<organism evidence="1">
    <name type="scientific">marine sediment metagenome</name>
    <dbReference type="NCBI Taxonomy" id="412755"/>
    <lineage>
        <taxon>unclassified sequences</taxon>
        <taxon>metagenomes</taxon>
        <taxon>ecological metagenomes</taxon>
    </lineage>
</organism>
<reference evidence="1" key="1">
    <citation type="journal article" date="2014" name="Front. Microbiol.">
        <title>High frequency of phylogenetically diverse reductive dehalogenase-homologous genes in deep subseafloor sedimentary metagenomes.</title>
        <authorList>
            <person name="Kawai M."/>
            <person name="Futagami T."/>
            <person name="Toyoda A."/>
            <person name="Takaki Y."/>
            <person name="Nishi S."/>
            <person name="Hori S."/>
            <person name="Arai W."/>
            <person name="Tsubouchi T."/>
            <person name="Morono Y."/>
            <person name="Uchiyama I."/>
            <person name="Ito T."/>
            <person name="Fujiyama A."/>
            <person name="Inagaki F."/>
            <person name="Takami H."/>
        </authorList>
    </citation>
    <scope>NUCLEOTIDE SEQUENCE</scope>
    <source>
        <strain evidence="1">Expedition CK06-06</strain>
    </source>
</reference>
<dbReference type="AlphaFoldDB" id="X1NG64"/>
<sequence length="297" mass="30925">GNNGDVDPTTTTNIGIGSKDTYNDDHYDGYLDEVRLANTLRSDDWIAAQYLSTNDNLITFGTEEESGAISISSADNQSFTVGQSPTTIETITITESPSTATITAANDIRVKIPTGFNMTWDYTDTIATIGGGAASKVSTSTSYEDSNKTLVINVTSDFATSDSITISDLSFCNFTATSSTDNLELEVDNASTTVAYDDKTITINPGGASYLKVTGTATMTAGGSNELTITAYDLNDNVATGYTGSKSLTFSGPANAPDGTVPTVEGTNIGTSTIVNFTSGQSDADAATLIAYKAETT</sequence>